<dbReference type="EMBL" id="JBHTBF010000001">
    <property type="protein sequence ID" value="MFC7316113.1"/>
    <property type="molecule type" value="Genomic_DNA"/>
</dbReference>
<dbReference type="AlphaFoldDB" id="A0ABD6A6D5"/>
<name>A0ABD6A6D5_9EURY</name>
<evidence type="ECO:0000313" key="1">
    <source>
        <dbReference type="EMBL" id="MFC7316113.1"/>
    </source>
</evidence>
<dbReference type="GeneID" id="79315095"/>
<gene>
    <name evidence="1" type="ORF">ACFQPE_04795</name>
</gene>
<sequence length="115" mass="12690">MAPPPIEEWPDAPLTEREARDLLGGDAVAVWVMDHDEATRAAVAPDDGRADGVIDVVLETDDAYRPYGYTRYGCTRHGDGTGWVACGAERKGTDGAERVREALEDYRLLVDDRDR</sequence>
<proteinExistence type="predicted"/>
<keyword evidence="2" id="KW-1185">Reference proteome</keyword>
<reference evidence="1 2" key="1">
    <citation type="journal article" date="2019" name="Int. J. Syst. Evol. Microbiol.">
        <title>The Global Catalogue of Microorganisms (GCM) 10K type strain sequencing project: providing services to taxonomists for standard genome sequencing and annotation.</title>
        <authorList>
            <consortium name="The Broad Institute Genomics Platform"/>
            <consortium name="The Broad Institute Genome Sequencing Center for Infectious Disease"/>
            <person name="Wu L."/>
            <person name="Ma J."/>
        </authorList>
    </citation>
    <scope>NUCLEOTIDE SEQUENCE [LARGE SCALE GENOMIC DNA]</scope>
    <source>
        <strain evidence="1 2">PSR21</strain>
    </source>
</reference>
<protein>
    <submittedName>
        <fullName evidence="1">Uncharacterized protein</fullName>
    </submittedName>
</protein>
<dbReference type="Proteomes" id="UP001596547">
    <property type="component" value="Unassembled WGS sequence"/>
</dbReference>
<comment type="caution">
    <text evidence="1">The sequence shown here is derived from an EMBL/GenBank/DDBJ whole genome shotgun (WGS) entry which is preliminary data.</text>
</comment>
<organism evidence="1 2">
    <name type="scientific">Halomarina halobia</name>
    <dbReference type="NCBI Taxonomy" id="3033386"/>
    <lineage>
        <taxon>Archaea</taxon>
        <taxon>Methanobacteriati</taxon>
        <taxon>Methanobacteriota</taxon>
        <taxon>Stenosarchaea group</taxon>
        <taxon>Halobacteria</taxon>
        <taxon>Halobacteriales</taxon>
        <taxon>Natronomonadaceae</taxon>
        <taxon>Halomarina</taxon>
    </lineage>
</organism>
<accession>A0ABD6A6D5</accession>
<evidence type="ECO:0000313" key="2">
    <source>
        <dbReference type="Proteomes" id="UP001596547"/>
    </source>
</evidence>
<dbReference type="RefSeq" id="WP_276305511.1">
    <property type="nucleotide sequence ID" value="NZ_CP119992.1"/>
</dbReference>